<protein>
    <recommendedName>
        <fullName evidence="4">DUF1311 domain-containing protein</fullName>
    </recommendedName>
</protein>
<reference evidence="2 3" key="1">
    <citation type="journal article" date="2017" name="Int. J. Syst. Evol. Microbiol.">
        <title>Ramlibacter alkalitolerans sp. nov., alkali-tolerant bacterium isolated from soil of ginseng.</title>
        <authorList>
            <person name="Lee D.H."/>
            <person name="Cha C.J."/>
        </authorList>
    </citation>
    <scope>NUCLEOTIDE SEQUENCE [LARGE SCALE GENOMIC DNA]</scope>
    <source>
        <strain evidence="2 3">KACC 19305</strain>
    </source>
</reference>
<comment type="caution">
    <text evidence="2">The sequence shown here is derived from an EMBL/GenBank/DDBJ whole genome shotgun (WGS) entry which is preliminary data.</text>
</comment>
<evidence type="ECO:0008006" key="4">
    <source>
        <dbReference type="Google" id="ProtNLM"/>
    </source>
</evidence>
<evidence type="ECO:0000256" key="1">
    <source>
        <dbReference type="SAM" id="SignalP"/>
    </source>
</evidence>
<evidence type="ECO:0000313" key="2">
    <source>
        <dbReference type="EMBL" id="MBL0423522.1"/>
    </source>
</evidence>
<dbReference type="RefSeq" id="WP_201686775.1">
    <property type="nucleotide sequence ID" value="NZ_JAEQND010000001.1"/>
</dbReference>
<accession>A0ABS1JH27</accession>
<feature type="signal peptide" evidence="1">
    <location>
        <begin position="1"/>
        <end position="22"/>
    </location>
</feature>
<keyword evidence="1" id="KW-0732">Signal</keyword>
<dbReference type="Proteomes" id="UP000622707">
    <property type="component" value="Unassembled WGS sequence"/>
</dbReference>
<feature type="chain" id="PRO_5046266310" description="DUF1311 domain-containing protein" evidence="1">
    <location>
        <begin position="23"/>
        <end position="152"/>
    </location>
</feature>
<evidence type="ECO:0000313" key="3">
    <source>
        <dbReference type="Proteomes" id="UP000622707"/>
    </source>
</evidence>
<dbReference type="EMBL" id="JAEQND010000001">
    <property type="protein sequence ID" value="MBL0423522.1"/>
    <property type="molecule type" value="Genomic_DNA"/>
</dbReference>
<organism evidence="2 3">
    <name type="scientific">Ramlibacter alkalitolerans</name>
    <dbReference type="NCBI Taxonomy" id="2039631"/>
    <lineage>
        <taxon>Bacteria</taxon>
        <taxon>Pseudomonadati</taxon>
        <taxon>Pseudomonadota</taxon>
        <taxon>Betaproteobacteria</taxon>
        <taxon>Burkholderiales</taxon>
        <taxon>Comamonadaceae</taxon>
        <taxon>Ramlibacter</taxon>
    </lineage>
</organism>
<proteinExistence type="predicted"/>
<name>A0ABS1JH27_9BURK</name>
<gene>
    <name evidence="2" type="ORF">JI746_00245</name>
</gene>
<keyword evidence="3" id="KW-1185">Reference proteome</keyword>
<sequence>MTMRLGATAMFLACLCAGPALAQAVVREADGLPRPLHTYRSTTQHALIACGSPFAPQRPPVTPARAIGQYRACVVQAYSVVSPQFEAALRSLDDGSCVAALREYHGAFEKALTGMEPAPGESPFAYEQRQAFLFHAMAHAWGRFEIAESLVQ</sequence>